<feature type="region of interest" description="Disordered" evidence="5">
    <location>
        <begin position="607"/>
        <end position="640"/>
    </location>
</feature>
<dbReference type="PRINTS" id="PR01021">
    <property type="entry name" value="OMPADOMAIN"/>
</dbReference>
<dbReference type="InterPro" id="IPR006665">
    <property type="entry name" value="OmpA-like"/>
</dbReference>
<comment type="subcellular location">
    <subcellularLocation>
        <location evidence="1">Cell outer membrane</location>
    </subcellularLocation>
</comment>
<dbReference type="SUPFAM" id="SSF103088">
    <property type="entry name" value="OmpA-like"/>
    <property type="match status" value="1"/>
</dbReference>
<dbReference type="InterPro" id="IPR006664">
    <property type="entry name" value="OMP_bac"/>
</dbReference>
<reference evidence="7 8" key="1">
    <citation type="submission" date="2024-07" db="EMBL/GenBank/DDBJ databases">
        <authorList>
            <person name="Kang M."/>
        </authorList>
    </citation>
    <scope>NUCLEOTIDE SEQUENCE [LARGE SCALE GENOMIC DNA]</scope>
    <source>
        <strain evidence="7 8">DFM31</strain>
    </source>
</reference>
<keyword evidence="8" id="KW-1185">Reference proteome</keyword>
<dbReference type="Proteomes" id="UP001553161">
    <property type="component" value="Unassembled WGS sequence"/>
</dbReference>
<dbReference type="EMBL" id="JBFBVU010000010">
    <property type="protein sequence ID" value="MEV8467124.1"/>
    <property type="molecule type" value="Genomic_DNA"/>
</dbReference>
<comment type="caution">
    <text evidence="7">The sequence shown here is derived from an EMBL/GenBank/DDBJ whole genome shotgun (WGS) entry which is preliminary data.</text>
</comment>
<evidence type="ECO:0000256" key="3">
    <source>
        <dbReference type="ARBA" id="ARBA00023237"/>
    </source>
</evidence>
<proteinExistence type="predicted"/>
<dbReference type="PANTHER" id="PTHR30329">
    <property type="entry name" value="STATOR ELEMENT OF FLAGELLAR MOTOR COMPLEX"/>
    <property type="match status" value="1"/>
</dbReference>
<evidence type="ECO:0000313" key="7">
    <source>
        <dbReference type="EMBL" id="MEV8467124.1"/>
    </source>
</evidence>
<keyword evidence="2 4" id="KW-0472">Membrane</keyword>
<dbReference type="PROSITE" id="PS51257">
    <property type="entry name" value="PROKAR_LIPOPROTEIN"/>
    <property type="match status" value="1"/>
</dbReference>
<protein>
    <submittedName>
        <fullName evidence="7">OmpA family protein</fullName>
    </submittedName>
</protein>
<evidence type="ECO:0000259" key="6">
    <source>
        <dbReference type="PROSITE" id="PS51123"/>
    </source>
</evidence>
<dbReference type="RefSeq" id="WP_366192900.1">
    <property type="nucleotide sequence ID" value="NZ_JBFBVU010000010.1"/>
</dbReference>
<dbReference type="PROSITE" id="PS51123">
    <property type="entry name" value="OMPA_2"/>
    <property type="match status" value="1"/>
</dbReference>
<evidence type="ECO:0000256" key="4">
    <source>
        <dbReference type="PROSITE-ProRule" id="PRU00473"/>
    </source>
</evidence>
<accession>A0ABV3L6C5</accession>
<keyword evidence="3" id="KW-0998">Cell outer membrane</keyword>
<evidence type="ECO:0000256" key="5">
    <source>
        <dbReference type="SAM" id="MobiDB-lite"/>
    </source>
</evidence>
<feature type="domain" description="OmpA-like" evidence="6">
    <location>
        <begin position="490"/>
        <end position="607"/>
    </location>
</feature>
<dbReference type="Pfam" id="PF00691">
    <property type="entry name" value="OmpA"/>
    <property type="match status" value="1"/>
</dbReference>
<dbReference type="PANTHER" id="PTHR30329:SF21">
    <property type="entry name" value="LIPOPROTEIN YIAD-RELATED"/>
    <property type="match status" value="1"/>
</dbReference>
<organism evidence="7 8">
    <name type="scientific">Meridianimarinicoccus marinus</name>
    <dbReference type="NCBI Taxonomy" id="3231483"/>
    <lineage>
        <taxon>Bacteria</taxon>
        <taxon>Pseudomonadati</taxon>
        <taxon>Pseudomonadota</taxon>
        <taxon>Alphaproteobacteria</taxon>
        <taxon>Rhodobacterales</taxon>
        <taxon>Paracoccaceae</taxon>
        <taxon>Meridianimarinicoccus</taxon>
    </lineage>
</organism>
<evidence type="ECO:0000313" key="8">
    <source>
        <dbReference type="Proteomes" id="UP001553161"/>
    </source>
</evidence>
<dbReference type="InterPro" id="IPR050330">
    <property type="entry name" value="Bact_OuterMem_StrucFunc"/>
</dbReference>
<sequence length="640" mass="67052">MRPIAILALNLVTLGLGAGACVVVAQHAVELVEERAGTALETALADGGFDWVTVEINGLQARLGGEAPDEAERFRALRAAGAVVNPVNLRDGMSVADPDAPPPPEYRFELMRNGATITALGLIPGGNAAKALLLDTLAEIDGVTTVSDLLSSSPDAAPPGWETAMEAGVAVVRGLTDARVELSAETMTVTGLTPDTETKTYLEQGLASQVGDQIALMSDFSVPPPVISPFVTRFRIDDAGARFEACSASSAKGRQQIEAAARNAGAQIDDTTCVVAMGAPDTQWDRVTARGIDALTQIGAGVLTISDLSISITPGAMVQPAQMDRALAAFEADLPDTYTLSVAPVPGAAQTAAATEAVFSATLSPEGQAIVRGTTADRHARDVVETLVAARFPRDKLHISLRQQSGLPEGWSARVLAGLDAFSALETGRLSITPDMLTLKGTTGDPALPGTLASNLTALLGPSMPMLLDIAYVEDLDPVASLPTAEDCLARINDIQANTKITFAPGSTELDIDGLRIVRRIAAVLRECEDVEMEIGGYTDSQGRDEMNTALSQARADAVFNALIAERVRASNLSAIGYGEERPVADNDTAEGREANRRIEFSLRYPLFGPFAPDDDPSDETAQADPDAPATETEQTDGQN</sequence>
<evidence type="ECO:0000256" key="2">
    <source>
        <dbReference type="ARBA" id="ARBA00023136"/>
    </source>
</evidence>
<dbReference type="Gene3D" id="3.30.1330.60">
    <property type="entry name" value="OmpA-like domain"/>
    <property type="match status" value="1"/>
</dbReference>
<dbReference type="Gene3D" id="3.40.1520.20">
    <property type="match status" value="3"/>
</dbReference>
<dbReference type="CDD" id="cd07185">
    <property type="entry name" value="OmpA_C-like"/>
    <property type="match status" value="1"/>
</dbReference>
<name>A0ABV3L6C5_9RHOB</name>
<gene>
    <name evidence="7" type="ORF">AB0T83_10065</name>
</gene>
<evidence type="ECO:0000256" key="1">
    <source>
        <dbReference type="ARBA" id="ARBA00004442"/>
    </source>
</evidence>
<dbReference type="InterPro" id="IPR036737">
    <property type="entry name" value="OmpA-like_sf"/>
</dbReference>